<dbReference type="AlphaFoldDB" id="A0A934VTE2"/>
<dbReference type="CDD" id="cd00519">
    <property type="entry name" value="Lipase_3"/>
    <property type="match status" value="1"/>
</dbReference>
<protein>
    <submittedName>
        <fullName evidence="2">Lipase family protein</fullName>
    </submittedName>
</protein>
<dbReference type="InterPro" id="IPR002921">
    <property type="entry name" value="Fungal_lipase-type"/>
</dbReference>
<gene>
    <name evidence="2" type="ORF">JIN87_21315</name>
</gene>
<dbReference type="PANTHER" id="PTHR45856">
    <property type="entry name" value="ALPHA/BETA-HYDROLASES SUPERFAMILY PROTEIN"/>
    <property type="match status" value="1"/>
</dbReference>
<dbReference type="RefSeq" id="WP_200357652.1">
    <property type="nucleotide sequence ID" value="NZ_JAENIL010000048.1"/>
</dbReference>
<sequence>MKRISLKGSGHRMPVEALAETGPQRPWSAFLFFLFTLQVSLLAAPSGSLSHEALFGPNKSFDYFAKNSELVTESPRLFSAANASMLAQSSMLAYVTEQDFITETFAEIGYDSTEFFDREGTFAYLAEDERNIIVSFRGTESADRIDYLTDARFIQKDFTIHGKAHSGFILALSKVESQILYSIKKRTSDAPDKKVWLTGHSMGAALATLFAIKYPEEVDAVYAIGSPRTVNKALAQHWHERLPLFRIVNNNDLVTRVPSPPFYQHIGPTYFLTSEGQLIIDPPKSRKWKDRLKGHGQFARRLIEEHWAQADFSAIPSDYFVDHSPLFYVEALQALALE</sequence>
<evidence type="ECO:0000313" key="3">
    <source>
        <dbReference type="Proteomes" id="UP000617628"/>
    </source>
</evidence>
<dbReference type="Proteomes" id="UP000617628">
    <property type="component" value="Unassembled WGS sequence"/>
</dbReference>
<proteinExistence type="predicted"/>
<dbReference type="Gene3D" id="3.40.50.1820">
    <property type="entry name" value="alpha/beta hydrolase"/>
    <property type="match status" value="1"/>
</dbReference>
<dbReference type="GO" id="GO:0006629">
    <property type="term" value="P:lipid metabolic process"/>
    <property type="evidence" value="ECO:0007669"/>
    <property type="project" value="InterPro"/>
</dbReference>
<keyword evidence="3" id="KW-1185">Reference proteome</keyword>
<name>A0A934VTE2_9BACT</name>
<evidence type="ECO:0000313" key="2">
    <source>
        <dbReference type="EMBL" id="MBK1879439.1"/>
    </source>
</evidence>
<dbReference type="EMBL" id="JAENIL010000048">
    <property type="protein sequence ID" value="MBK1879439.1"/>
    <property type="molecule type" value="Genomic_DNA"/>
</dbReference>
<dbReference type="PANTHER" id="PTHR45856:SF24">
    <property type="entry name" value="FUNGAL LIPASE-LIKE DOMAIN-CONTAINING PROTEIN"/>
    <property type="match status" value="1"/>
</dbReference>
<accession>A0A934VTE2</accession>
<feature type="domain" description="Fungal lipase-type" evidence="1">
    <location>
        <begin position="133"/>
        <end position="259"/>
    </location>
</feature>
<dbReference type="Pfam" id="PF01764">
    <property type="entry name" value="Lipase_3"/>
    <property type="match status" value="1"/>
</dbReference>
<organism evidence="2 3">
    <name type="scientific">Pelagicoccus mobilis</name>
    <dbReference type="NCBI Taxonomy" id="415221"/>
    <lineage>
        <taxon>Bacteria</taxon>
        <taxon>Pseudomonadati</taxon>
        <taxon>Verrucomicrobiota</taxon>
        <taxon>Opitutia</taxon>
        <taxon>Puniceicoccales</taxon>
        <taxon>Pelagicoccaceae</taxon>
        <taxon>Pelagicoccus</taxon>
    </lineage>
</organism>
<reference evidence="2" key="1">
    <citation type="submission" date="2021-01" db="EMBL/GenBank/DDBJ databases">
        <title>Modified the classification status of verrucomicrobia.</title>
        <authorList>
            <person name="Feng X."/>
        </authorList>
    </citation>
    <scope>NUCLEOTIDE SEQUENCE</scope>
    <source>
        <strain evidence="2">KCTC 13126</strain>
    </source>
</reference>
<evidence type="ECO:0000259" key="1">
    <source>
        <dbReference type="Pfam" id="PF01764"/>
    </source>
</evidence>
<dbReference type="SUPFAM" id="SSF53474">
    <property type="entry name" value="alpha/beta-Hydrolases"/>
    <property type="match status" value="1"/>
</dbReference>
<comment type="caution">
    <text evidence="2">The sequence shown here is derived from an EMBL/GenBank/DDBJ whole genome shotgun (WGS) entry which is preliminary data.</text>
</comment>
<dbReference type="InterPro" id="IPR051218">
    <property type="entry name" value="Sec_MonoDiacylglyc_Lipase"/>
</dbReference>
<dbReference type="InterPro" id="IPR029058">
    <property type="entry name" value="AB_hydrolase_fold"/>
</dbReference>